<organism evidence="2 3">
    <name type="scientific">Thalassiosira oceanica</name>
    <name type="common">Marine diatom</name>
    <dbReference type="NCBI Taxonomy" id="159749"/>
    <lineage>
        <taxon>Eukaryota</taxon>
        <taxon>Sar</taxon>
        <taxon>Stramenopiles</taxon>
        <taxon>Ochrophyta</taxon>
        <taxon>Bacillariophyta</taxon>
        <taxon>Coscinodiscophyceae</taxon>
        <taxon>Thalassiosirophycidae</taxon>
        <taxon>Thalassiosirales</taxon>
        <taxon>Thalassiosiraceae</taxon>
        <taxon>Thalassiosira</taxon>
    </lineage>
</organism>
<gene>
    <name evidence="2" type="ORF">THAOC_22492</name>
</gene>
<name>K0RY92_THAOC</name>
<dbReference type="EMBL" id="AGNL01028134">
    <property type="protein sequence ID" value="EJK57459.1"/>
    <property type="molecule type" value="Genomic_DNA"/>
</dbReference>
<feature type="compositionally biased region" description="Low complexity" evidence="1">
    <location>
        <begin position="70"/>
        <end position="81"/>
    </location>
</feature>
<keyword evidence="3" id="KW-1185">Reference proteome</keyword>
<protein>
    <submittedName>
        <fullName evidence="2">Uncharacterized protein</fullName>
    </submittedName>
</protein>
<reference evidence="2 3" key="1">
    <citation type="journal article" date="2012" name="Genome Biol.">
        <title>Genome and low-iron response of an oceanic diatom adapted to chronic iron limitation.</title>
        <authorList>
            <person name="Lommer M."/>
            <person name="Specht M."/>
            <person name="Roy A.S."/>
            <person name="Kraemer L."/>
            <person name="Andreson R."/>
            <person name="Gutowska M.A."/>
            <person name="Wolf J."/>
            <person name="Bergner S.V."/>
            <person name="Schilhabel M.B."/>
            <person name="Klostermeier U.C."/>
            <person name="Beiko R.G."/>
            <person name="Rosenstiel P."/>
            <person name="Hippler M."/>
            <person name="Laroche J."/>
        </authorList>
    </citation>
    <scope>NUCLEOTIDE SEQUENCE [LARGE SCALE GENOMIC DNA]</scope>
    <source>
        <strain evidence="2 3">CCMP1005</strain>
    </source>
</reference>
<sequence length="123" mass="12656">MSSFQSRIEEEIPGTCAPQLQIAGFPSASGLSDSTLTTISILPPKADFHMISGCDDHQTRHRFSGRVPARGSRTSSPSTPSFYVAAGSPGKGRGGVHRRAAAGAVPGGLPAGSELELGRRAAP</sequence>
<evidence type="ECO:0000256" key="1">
    <source>
        <dbReference type="SAM" id="MobiDB-lite"/>
    </source>
</evidence>
<accession>K0RY92</accession>
<dbReference type="AlphaFoldDB" id="K0RY92"/>
<evidence type="ECO:0000313" key="3">
    <source>
        <dbReference type="Proteomes" id="UP000266841"/>
    </source>
</evidence>
<feature type="non-terminal residue" evidence="2">
    <location>
        <position position="123"/>
    </location>
</feature>
<dbReference type="Proteomes" id="UP000266841">
    <property type="component" value="Unassembled WGS sequence"/>
</dbReference>
<comment type="caution">
    <text evidence="2">The sequence shown here is derived from an EMBL/GenBank/DDBJ whole genome shotgun (WGS) entry which is preliminary data.</text>
</comment>
<feature type="region of interest" description="Disordered" evidence="1">
    <location>
        <begin position="60"/>
        <end position="123"/>
    </location>
</feature>
<proteinExistence type="predicted"/>
<evidence type="ECO:0000313" key="2">
    <source>
        <dbReference type="EMBL" id="EJK57459.1"/>
    </source>
</evidence>